<evidence type="ECO:0000256" key="7">
    <source>
        <dbReference type="RuleBase" id="RU363032"/>
    </source>
</evidence>
<keyword evidence="4 7" id="KW-0812">Transmembrane</keyword>
<dbReference type="InterPro" id="IPR035906">
    <property type="entry name" value="MetI-like_sf"/>
</dbReference>
<evidence type="ECO:0000313" key="11">
    <source>
        <dbReference type="Proteomes" id="UP000318693"/>
    </source>
</evidence>
<comment type="similarity">
    <text evidence="7">Belongs to the binding-protein-dependent transport system permease family.</text>
</comment>
<feature type="transmembrane region" description="Helical" evidence="7">
    <location>
        <begin position="212"/>
        <end position="235"/>
    </location>
</feature>
<keyword evidence="11" id="KW-1185">Reference proteome</keyword>
<evidence type="ECO:0000256" key="1">
    <source>
        <dbReference type="ARBA" id="ARBA00004651"/>
    </source>
</evidence>
<evidence type="ECO:0000256" key="8">
    <source>
        <dbReference type="SAM" id="MobiDB-lite"/>
    </source>
</evidence>
<dbReference type="PANTHER" id="PTHR43386:SF25">
    <property type="entry name" value="PEPTIDE ABC TRANSPORTER PERMEASE PROTEIN"/>
    <property type="match status" value="1"/>
</dbReference>
<reference evidence="10 11" key="1">
    <citation type="submission" date="2019-07" db="EMBL/GenBank/DDBJ databases">
        <title>Georgenia wutianyii sp. nov. and Georgenia *** sp. nov. isolated from plateau pika (Ochotona curzoniae) in the Qinghai-Tibet plateau of China.</title>
        <authorList>
            <person name="Tian Z."/>
        </authorList>
    </citation>
    <scope>NUCLEOTIDE SEQUENCE [LARGE SCALE GENOMIC DNA]</scope>
    <source>
        <strain evidence="10 11">Z446</strain>
    </source>
</reference>
<evidence type="ECO:0000256" key="6">
    <source>
        <dbReference type="ARBA" id="ARBA00023136"/>
    </source>
</evidence>
<keyword evidence="6 7" id="KW-0472">Membrane</keyword>
<evidence type="ECO:0000256" key="4">
    <source>
        <dbReference type="ARBA" id="ARBA00022692"/>
    </source>
</evidence>
<keyword evidence="2 7" id="KW-0813">Transport</keyword>
<dbReference type="InterPro" id="IPR050366">
    <property type="entry name" value="BP-dependent_transpt_permease"/>
</dbReference>
<name>A0A552WTC7_9MICO</name>
<evidence type="ECO:0000313" key="10">
    <source>
        <dbReference type="EMBL" id="TRW45563.1"/>
    </source>
</evidence>
<dbReference type="AlphaFoldDB" id="A0A552WTC7"/>
<proteinExistence type="inferred from homology"/>
<feature type="transmembrane region" description="Helical" evidence="7">
    <location>
        <begin position="155"/>
        <end position="173"/>
    </location>
</feature>
<feature type="transmembrane region" description="Helical" evidence="7">
    <location>
        <begin position="130"/>
        <end position="149"/>
    </location>
</feature>
<feature type="transmembrane region" description="Helical" evidence="7">
    <location>
        <begin position="93"/>
        <end position="118"/>
    </location>
</feature>
<evidence type="ECO:0000259" key="9">
    <source>
        <dbReference type="PROSITE" id="PS50928"/>
    </source>
</evidence>
<keyword evidence="5 7" id="KW-1133">Transmembrane helix</keyword>
<dbReference type="InterPro" id="IPR000515">
    <property type="entry name" value="MetI-like"/>
</dbReference>
<dbReference type="PROSITE" id="PS50928">
    <property type="entry name" value="ABC_TM1"/>
    <property type="match status" value="1"/>
</dbReference>
<dbReference type="PANTHER" id="PTHR43386">
    <property type="entry name" value="OLIGOPEPTIDE TRANSPORT SYSTEM PERMEASE PROTEIN APPC"/>
    <property type="match status" value="1"/>
</dbReference>
<comment type="subcellular location">
    <subcellularLocation>
        <location evidence="1 7">Cell membrane</location>
        <topology evidence="1 7">Multi-pass membrane protein</topology>
    </subcellularLocation>
</comment>
<feature type="region of interest" description="Disordered" evidence="8">
    <location>
        <begin position="1"/>
        <end position="26"/>
    </location>
</feature>
<gene>
    <name evidence="10" type="ORF">FJ693_09130</name>
</gene>
<dbReference type="Proteomes" id="UP000318693">
    <property type="component" value="Unassembled WGS sequence"/>
</dbReference>
<evidence type="ECO:0000256" key="5">
    <source>
        <dbReference type="ARBA" id="ARBA00022989"/>
    </source>
</evidence>
<dbReference type="SUPFAM" id="SSF161098">
    <property type="entry name" value="MetI-like"/>
    <property type="match status" value="1"/>
</dbReference>
<dbReference type="GO" id="GO:0055085">
    <property type="term" value="P:transmembrane transport"/>
    <property type="evidence" value="ECO:0007669"/>
    <property type="project" value="InterPro"/>
</dbReference>
<dbReference type="EMBL" id="VJXR01000021">
    <property type="protein sequence ID" value="TRW45563.1"/>
    <property type="molecule type" value="Genomic_DNA"/>
</dbReference>
<dbReference type="CDD" id="cd06261">
    <property type="entry name" value="TM_PBP2"/>
    <property type="match status" value="1"/>
</dbReference>
<dbReference type="GO" id="GO:0005886">
    <property type="term" value="C:plasma membrane"/>
    <property type="evidence" value="ECO:0007669"/>
    <property type="project" value="UniProtKB-SubCell"/>
</dbReference>
<sequence length="295" mass="30370">MSAPDGGTTLDELGPEAPPAPRPRRRHRSVTLVLGTVLLGLVAAVAVLSVFWLPYDLADTSGGRLEQPSSAHWLGTDTLGRDLLSQTMVGTRIALTVGVGATAVAVLVGVTLGIVAAFAPPWLDDAVSSALDILIAFPTLLLAMLIVAAQGSSTWSVVVAIGIGASAIAARFARILAKRVLAKQYVLAARTSGTGTLGIVGRHVLPNIWPSLVVNVAVLFGVAVLAEASLSYLGLGVPPPNASLGRLLQQAQGTVLTAPWGAIAPGVVVVAIVLGANFLADGLRDRFDPTRRRAR</sequence>
<protein>
    <submittedName>
        <fullName evidence="10">ABC transporter permease</fullName>
    </submittedName>
</protein>
<feature type="transmembrane region" description="Helical" evidence="7">
    <location>
        <begin position="32"/>
        <end position="55"/>
    </location>
</feature>
<feature type="transmembrane region" description="Helical" evidence="7">
    <location>
        <begin position="262"/>
        <end position="283"/>
    </location>
</feature>
<dbReference type="Pfam" id="PF00528">
    <property type="entry name" value="BPD_transp_1"/>
    <property type="match status" value="1"/>
</dbReference>
<accession>A0A552WTC7</accession>
<keyword evidence="3" id="KW-1003">Cell membrane</keyword>
<evidence type="ECO:0000256" key="2">
    <source>
        <dbReference type="ARBA" id="ARBA00022448"/>
    </source>
</evidence>
<dbReference type="Gene3D" id="1.10.3720.10">
    <property type="entry name" value="MetI-like"/>
    <property type="match status" value="1"/>
</dbReference>
<dbReference type="RefSeq" id="WP_143418233.1">
    <property type="nucleotide sequence ID" value="NZ_VJXR01000021.1"/>
</dbReference>
<comment type="caution">
    <text evidence="10">The sequence shown here is derived from an EMBL/GenBank/DDBJ whole genome shotgun (WGS) entry which is preliminary data.</text>
</comment>
<evidence type="ECO:0000256" key="3">
    <source>
        <dbReference type="ARBA" id="ARBA00022475"/>
    </source>
</evidence>
<organism evidence="10 11">
    <name type="scientific">Georgenia yuyongxinii</name>
    <dbReference type="NCBI Taxonomy" id="2589797"/>
    <lineage>
        <taxon>Bacteria</taxon>
        <taxon>Bacillati</taxon>
        <taxon>Actinomycetota</taxon>
        <taxon>Actinomycetes</taxon>
        <taxon>Micrococcales</taxon>
        <taxon>Bogoriellaceae</taxon>
        <taxon>Georgenia</taxon>
    </lineage>
</organism>
<feature type="domain" description="ABC transmembrane type-1" evidence="9">
    <location>
        <begin position="91"/>
        <end position="280"/>
    </location>
</feature>